<feature type="transmembrane region" description="Helical" evidence="6">
    <location>
        <begin position="45"/>
        <end position="62"/>
    </location>
</feature>
<feature type="transmembrane region" description="Helical" evidence="6">
    <location>
        <begin position="20"/>
        <end position="38"/>
    </location>
</feature>
<dbReference type="InterPro" id="IPR052159">
    <property type="entry name" value="Competence_DNA_uptake"/>
</dbReference>
<dbReference type="PANTHER" id="PTHR30619:SF1">
    <property type="entry name" value="RECOMBINATION PROTEIN 2"/>
    <property type="match status" value="1"/>
</dbReference>
<keyword evidence="5 6" id="KW-0472">Membrane</keyword>
<evidence type="ECO:0000259" key="8">
    <source>
        <dbReference type="Pfam" id="PF13567"/>
    </source>
</evidence>
<feature type="transmembrane region" description="Helical" evidence="6">
    <location>
        <begin position="334"/>
        <end position="359"/>
    </location>
</feature>
<feature type="domain" description="ComEC/Rec2-related protein" evidence="7">
    <location>
        <begin position="217"/>
        <end position="487"/>
    </location>
</feature>
<feature type="transmembrane region" description="Helical" evidence="6">
    <location>
        <begin position="371"/>
        <end position="394"/>
    </location>
</feature>
<evidence type="ECO:0000256" key="1">
    <source>
        <dbReference type="ARBA" id="ARBA00004651"/>
    </source>
</evidence>
<dbReference type="Pfam" id="PF03772">
    <property type="entry name" value="Competence"/>
    <property type="match status" value="1"/>
</dbReference>
<dbReference type="NCBIfam" id="TIGR00360">
    <property type="entry name" value="ComEC_N-term"/>
    <property type="match status" value="1"/>
</dbReference>
<protein>
    <submittedName>
        <fullName evidence="9">ComEC family competence protein</fullName>
    </submittedName>
</protein>
<evidence type="ECO:0000256" key="4">
    <source>
        <dbReference type="ARBA" id="ARBA00022989"/>
    </source>
</evidence>
<evidence type="ECO:0000313" key="10">
    <source>
        <dbReference type="Proteomes" id="UP000823862"/>
    </source>
</evidence>
<evidence type="ECO:0000256" key="2">
    <source>
        <dbReference type="ARBA" id="ARBA00022475"/>
    </source>
</evidence>
<evidence type="ECO:0000313" key="9">
    <source>
        <dbReference type="EMBL" id="HJA85497.1"/>
    </source>
</evidence>
<dbReference type="InterPro" id="IPR004477">
    <property type="entry name" value="ComEC_N"/>
</dbReference>
<reference evidence="9" key="2">
    <citation type="submission" date="2021-04" db="EMBL/GenBank/DDBJ databases">
        <authorList>
            <person name="Gilroy R."/>
        </authorList>
    </citation>
    <scope>NUCLEOTIDE SEQUENCE</scope>
    <source>
        <strain evidence="9">ChiHjej12B11-9795</strain>
    </source>
</reference>
<feature type="domain" description="DUF4131" evidence="8">
    <location>
        <begin position="18"/>
        <end position="174"/>
    </location>
</feature>
<dbReference type="AlphaFoldDB" id="A0A9D2HWS6"/>
<comment type="caution">
    <text evidence="9">The sequence shown here is derived from an EMBL/GenBank/DDBJ whole genome shotgun (WGS) entry which is preliminary data.</text>
</comment>
<proteinExistence type="predicted"/>
<name>A0A9D2HWS6_9BACE</name>
<feature type="transmembrane region" description="Helical" evidence="6">
    <location>
        <begin position="406"/>
        <end position="425"/>
    </location>
</feature>
<keyword evidence="3 6" id="KW-0812">Transmembrane</keyword>
<keyword evidence="2" id="KW-1003">Cell membrane</keyword>
<gene>
    <name evidence="9" type="ORF">H9950_04795</name>
</gene>
<feature type="transmembrane region" description="Helical" evidence="6">
    <location>
        <begin position="272"/>
        <end position="293"/>
    </location>
</feature>
<accession>A0A9D2HWS6</accession>
<dbReference type="Pfam" id="PF13567">
    <property type="entry name" value="DUF4131"/>
    <property type="match status" value="1"/>
</dbReference>
<evidence type="ECO:0000256" key="6">
    <source>
        <dbReference type="SAM" id="Phobius"/>
    </source>
</evidence>
<comment type="subcellular location">
    <subcellularLocation>
        <location evidence="1">Cell membrane</location>
        <topology evidence="1">Multi-pass membrane protein</topology>
    </subcellularLocation>
</comment>
<evidence type="ECO:0000256" key="5">
    <source>
        <dbReference type="ARBA" id="ARBA00023136"/>
    </source>
</evidence>
<feature type="transmembrane region" description="Helical" evidence="6">
    <location>
        <begin position="466"/>
        <end position="485"/>
    </location>
</feature>
<dbReference type="GO" id="GO:0005886">
    <property type="term" value="C:plasma membrane"/>
    <property type="evidence" value="ECO:0007669"/>
    <property type="project" value="UniProtKB-SubCell"/>
</dbReference>
<evidence type="ECO:0000256" key="3">
    <source>
        <dbReference type="ARBA" id="ARBA00022692"/>
    </source>
</evidence>
<feature type="transmembrane region" description="Helical" evidence="6">
    <location>
        <begin position="241"/>
        <end position="260"/>
    </location>
</feature>
<organism evidence="9 10">
    <name type="scientific">Candidatus Bacteroides avicola</name>
    <dbReference type="NCBI Taxonomy" id="2838468"/>
    <lineage>
        <taxon>Bacteria</taxon>
        <taxon>Pseudomonadati</taxon>
        <taxon>Bacteroidota</taxon>
        <taxon>Bacteroidia</taxon>
        <taxon>Bacteroidales</taxon>
        <taxon>Bacteroidaceae</taxon>
        <taxon>Bacteroides</taxon>
    </lineage>
</organism>
<dbReference type="InterPro" id="IPR025405">
    <property type="entry name" value="DUF4131"/>
</dbReference>
<dbReference type="PANTHER" id="PTHR30619">
    <property type="entry name" value="DNA INTERNALIZATION/COMPETENCE PROTEIN COMEC/REC2"/>
    <property type="match status" value="1"/>
</dbReference>
<evidence type="ECO:0000259" key="7">
    <source>
        <dbReference type="Pfam" id="PF03772"/>
    </source>
</evidence>
<sequence length="505" mass="56916">MIPLVVGIVCGDAFPHALPWRFFGVVAVALTVALYVCHRYSLQQVYGVWAFVLLGLVGYQGAACAWEATYYDLSSPKACYKVRICDWPEEKKRSILCPVHVQGIFVDDTLQTDVRQPMFLLYFHKDSLSARLMRGDELLVQTHLTQPRNWGDFDYARFLRRKGVSGTGYVPDGRWRVLGNDSARTLRQIALDYREQVVGLYHRLGFQGDNLAVLAALTVGDQSDLSEEIVKTYSVAGASHVLSLSGLHIGFLYALLWWMLRPFWARWRWLKPFLLLFLVAALWGFAFFTGLASPVVRSVIMASFVALTSFCSSKLLTINSLAATAFLMLLVRPLWLFDVSFQLSFLSLAAILVFQPPLYACWTPRSRILRYVWGLITVSVAAQIGCAPLVMLYFSQFPTHFLLSNLLVVPLSSLILYAAVVLLALTPLPGWQTGFVPVVESLLNWQNGGLKLIENLPFSSLDQLEVSVVDVWLFYLFLALLWFCLHRFTFRRVCAALLALLACVV</sequence>
<reference evidence="9" key="1">
    <citation type="journal article" date="2021" name="PeerJ">
        <title>Extensive microbial diversity within the chicken gut microbiome revealed by metagenomics and culture.</title>
        <authorList>
            <person name="Gilroy R."/>
            <person name="Ravi A."/>
            <person name="Getino M."/>
            <person name="Pursley I."/>
            <person name="Horton D.L."/>
            <person name="Alikhan N.F."/>
            <person name="Baker D."/>
            <person name="Gharbi K."/>
            <person name="Hall N."/>
            <person name="Watson M."/>
            <person name="Adriaenssens E.M."/>
            <person name="Foster-Nyarko E."/>
            <person name="Jarju S."/>
            <person name="Secka A."/>
            <person name="Antonio M."/>
            <person name="Oren A."/>
            <person name="Chaudhuri R.R."/>
            <person name="La Ragione R."/>
            <person name="Hildebrand F."/>
            <person name="Pallen M.J."/>
        </authorList>
    </citation>
    <scope>NUCLEOTIDE SEQUENCE</scope>
    <source>
        <strain evidence="9">ChiHjej12B11-9795</strain>
    </source>
</reference>
<keyword evidence="4 6" id="KW-1133">Transmembrane helix</keyword>
<dbReference type="EMBL" id="DWZI01000027">
    <property type="protein sequence ID" value="HJA85497.1"/>
    <property type="molecule type" value="Genomic_DNA"/>
</dbReference>
<dbReference type="Proteomes" id="UP000823862">
    <property type="component" value="Unassembled WGS sequence"/>
</dbReference>